<evidence type="ECO:0000259" key="1">
    <source>
        <dbReference type="Pfam" id="PF04313"/>
    </source>
</evidence>
<reference evidence="2" key="2">
    <citation type="submission" date="2019-01" db="EMBL/GenBank/DDBJ databases">
        <authorList>
            <consortium name="NCBI Pathogen Detection Project"/>
        </authorList>
    </citation>
    <scope>NUCLEOTIDE SEQUENCE</scope>
    <source>
        <strain evidence="2">S376FT</strain>
    </source>
</reference>
<sequence>MHLSFSEAKLEQAIIELLQDQGYQHLIGDNVPRSSLDQVIIEDDLRHYLAARYQADGITEEEIQRLIKQFTTLPASDLYESNKTFCAWLANGFLFKRDDRQQKDLYIELLDTRHLPAALRELFDTEDVPLQQA</sequence>
<name>A0A714Q617_SALER</name>
<organism evidence="2">
    <name type="scientific">Salmonella enterica</name>
    <name type="common">Salmonella choleraesuis</name>
    <dbReference type="NCBI Taxonomy" id="28901"/>
    <lineage>
        <taxon>Bacteria</taxon>
        <taxon>Pseudomonadati</taxon>
        <taxon>Pseudomonadota</taxon>
        <taxon>Gammaproteobacteria</taxon>
        <taxon>Enterobacterales</taxon>
        <taxon>Enterobacteriaceae</taxon>
        <taxon>Salmonella</taxon>
    </lineage>
</organism>
<proteinExistence type="predicted"/>
<keyword evidence="2" id="KW-0378">Hydrolase</keyword>
<dbReference type="GO" id="GO:0003677">
    <property type="term" value="F:DNA binding"/>
    <property type="evidence" value="ECO:0007669"/>
    <property type="project" value="UniProtKB-KW"/>
</dbReference>
<feature type="non-terminal residue" evidence="2">
    <location>
        <position position="133"/>
    </location>
</feature>
<dbReference type="GO" id="GO:0009035">
    <property type="term" value="F:type I site-specific deoxyribonuclease activity"/>
    <property type="evidence" value="ECO:0007669"/>
    <property type="project" value="UniProtKB-EC"/>
</dbReference>
<comment type="caution">
    <text evidence="2">The sequence shown here is derived from an EMBL/GenBank/DDBJ whole genome shotgun (WGS) entry which is preliminary data.</text>
</comment>
<protein>
    <submittedName>
        <fullName evidence="2">Type I restriction endonuclease subunit R</fullName>
    </submittedName>
</protein>
<evidence type="ECO:0000313" key="2">
    <source>
        <dbReference type="EMBL" id="HAD4178191.1"/>
    </source>
</evidence>
<dbReference type="GO" id="GO:0009307">
    <property type="term" value="P:DNA restriction-modification system"/>
    <property type="evidence" value="ECO:0007669"/>
    <property type="project" value="UniProtKB-KW"/>
</dbReference>
<dbReference type="EMBL" id="DAAOYB010000079">
    <property type="protein sequence ID" value="HAD4178191.1"/>
    <property type="molecule type" value="Genomic_DNA"/>
</dbReference>
<keyword evidence="2" id="KW-0255">Endonuclease</keyword>
<accession>A0A714Q617</accession>
<gene>
    <name evidence="2" type="ORF">G1R62_25005</name>
</gene>
<dbReference type="GO" id="GO:0005524">
    <property type="term" value="F:ATP binding"/>
    <property type="evidence" value="ECO:0007669"/>
    <property type="project" value="UniProtKB-KW"/>
</dbReference>
<dbReference type="AlphaFoldDB" id="A0A714Q617"/>
<reference evidence="2" key="1">
    <citation type="journal article" date="2018" name="Genome Biol.">
        <title>SKESA: strategic k-mer extension for scrupulous assemblies.</title>
        <authorList>
            <person name="Souvorov A."/>
            <person name="Agarwala R."/>
            <person name="Lipman D.J."/>
        </authorList>
    </citation>
    <scope>NUCLEOTIDE SEQUENCE</scope>
    <source>
        <strain evidence="2">S376FT</strain>
    </source>
</reference>
<dbReference type="Pfam" id="PF04313">
    <property type="entry name" value="HSDR_N"/>
    <property type="match status" value="1"/>
</dbReference>
<feature type="domain" description="Restriction endonuclease type I HsdR N-terminal" evidence="1">
    <location>
        <begin position="5"/>
        <end position="115"/>
    </location>
</feature>
<dbReference type="InterPro" id="IPR007409">
    <property type="entry name" value="Restrct_endonuc_type1_HsdR_N"/>
</dbReference>
<keyword evidence="2" id="KW-0540">Nuclease</keyword>